<evidence type="ECO:0000313" key="2">
    <source>
        <dbReference type="EMBL" id="CCD18903.1"/>
    </source>
</evidence>
<dbReference type="AlphaFoldDB" id="F9WMZ0"/>
<sequence>MTAARLWLITASLSFVCCANAAPICRTKHAPRTEATDEQKCAGKNMLLGWLNVANKTALRAEAVQRNVTDIRQRASELRSSAQASLDEVRNVMEQTTGYASYAATVKRAMKEIHDAIEQTNKLEVDANSAEKVAESSVANAFSASSIISVAASSISGLKYDGSTTFEATRLKLDKITVRDNSCPTNFTRSAALVGQAEKLSNHDNLTEWKEETLRLLQEASDELQSNERACHWTFNDKLENLMLTVQSAAEQLDTAVGSFNRIRMAVCGAEAAIKKAAVDIRTVNETILNSFKKNGADLCSMVGKYATLLERLKSSQEHLVGLRQRARDAAQKANKAVLDMTETKMLVQRMVGNISSLPSSAHHFTVTSVADAQRCVAGAEADARLAIQKSTEVDAGVQLSERHLEHVHVKLEYAKGGLIKQLKDAGLSGSYLTFEGCNKSYAELLRGPWVDTLRHAKGLNATEMSKVEEALNFAEAKSTEIGSDLAGVGAVVDAALGKVGSANQLEDAAVASATKAVAEALRQMMDELCGVAAELRMLKGKAVLLDVRSTSLKTNISVEAAHAAAVWKSASGALEAKQYVEEGFTFAGRWATVANKLLQRVEAQHGRVVTEMTTAELGGGDVKKTKVYNSANEFVQKIFTTAHEHTMTNVCDGKQVAAFAESLKSTAGRSLLENAGIVAELSRFVSGVDGRMTSIRTLLQRVAISVDETEAALAVAIRRAHDQPCAPLYKQLLGVLRLDW</sequence>
<dbReference type="EMBL" id="CAEX01002158">
    <property type="protein sequence ID" value="CCD18903.1"/>
    <property type="molecule type" value="Genomic_DNA"/>
</dbReference>
<organism evidence="2 3">
    <name type="scientific">Trypanosoma vivax (strain Y486)</name>
    <dbReference type="NCBI Taxonomy" id="1055687"/>
    <lineage>
        <taxon>Eukaryota</taxon>
        <taxon>Discoba</taxon>
        <taxon>Euglenozoa</taxon>
        <taxon>Kinetoplastea</taxon>
        <taxon>Metakinetoplastina</taxon>
        <taxon>Trypanosomatida</taxon>
        <taxon>Trypanosomatidae</taxon>
        <taxon>Trypanosoma</taxon>
        <taxon>Duttonella</taxon>
    </lineage>
</organism>
<dbReference type="VEuPathDB" id="TriTrypDB:TvY486_0016150"/>
<reference evidence="2 3" key="1">
    <citation type="journal article" date="2012" name="Proc. Natl. Acad. Sci. U.S.A.">
        <title>Antigenic diversity is generated by distinct evolutionary mechanisms in African trypanosome species.</title>
        <authorList>
            <person name="Jackson A.P."/>
            <person name="Berry A."/>
            <person name="Aslett M."/>
            <person name="Allison H.C."/>
            <person name="Burton P."/>
            <person name="Vavrova-Anderson J."/>
            <person name="Brown R."/>
            <person name="Browne H."/>
            <person name="Corton N."/>
            <person name="Hauser H."/>
            <person name="Gamble J."/>
            <person name="Gilderthorp R."/>
            <person name="Marcello L."/>
            <person name="McQuillan J."/>
            <person name="Otto T.D."/>
            <person name="Quail M.A."/>
            <person name="Sanders M.J."/>
            <person name="van Tonder A."/>
            <person name="Ginger M.L."/>
            <person name="Field M.C."/>
            <person name="Barry J.D."/>
            <person name="Hertz-Fowler C."/>
            <person name="Berriman M."/>
        </authorList>
    </citation>
    <scope>NUCLEOTIDE SEQUENCE</scope>
    <source>
        <strain evidence="2 3">Y486</strain>
    </source>
</reference>
<evidence type="ECO:0000313" key="3">
    <source>
        <dbReference type="Proteomes" id="UP000009027"/>
    </source>
</evidence>
<proteinExistence type="predicted"/>
<evidence type="ECO:0000256" key="1">
    <source>
        <dbReference type="SAM" id="SignalP"/>
    </source>
</evidence>
<keyword evidence="3" id="KW-1185">Reference proteome</keyword>
<keyword evidence="1" id="KW-0732">Signal</keyword>
<feature type="chain" id="PRO_5003390597" evidence="1">
    <location>
        <begin position="22"/>
        <end position="741"/>
    </location>
</feature>
<feature type="signal peptide" evidence="1">
    <location>
        <begin position="1"/>
        <end position="21"/>
    </location>
</feature>
<gene>
    <name evidence="2" type="ORF">TvY486_0016150</name>
</gene>
<protein>
    <submittedName>
        <fullName evidence="2">Uncharacterized protein</fullName>
    </submittedName>
</protein>
<dbReference type="Proteomes" id="UP000009027">
    <property type="component" value="Unassembled WGS sequence"/>
</dbReference>
<name>F9WMZ0_TRYVY</name>
<accession>F9WMZ0</accession>